<reference evidence="2 3" key="1">
    <citation type="journal article" date="2019" name="Int. J. Syst. Evol. Microbiol.">
        <title>The Global Catalogue of Microorganisms (GCM) 10K type strain sequencing project: providing services to taxonomists for standard genome sequencing and annotation.</title>
        <authorList>
            <consortium name="The Broad Institute Genomics Platform"/>
            <consortium name="The Broad Institute Genome Sequencing Center for Infectious Disease"/>
            <person name="Wu L."/>
            <person name="Ma J."/>
        </authorList>
    </citation>
    <scope>NUCLEOTIDE SEQUENCE [LARGE SCALE GENOMIC DNA]</scope>
    <source>
        <strain evidence="2 3">CGMCC 1.12125</strain>
    </source>
</reference>
<evidence type="ECO:0000313" key="2">
    <source>
        <dbReference type="EMBL" id="MFD1589187.1"/>
    </source>
</evidence>
<dbReference type="Proteomes" id="UP001597119">
    <property type="component" value="Unassembled WGS sequence"/>
</dbReference>
<proteinExistence type="predicted"/>
<dbReference type="CDD" id="cd00090">
    <property type="entry name" value="HTH_ARSR"/>
    <property type="match status" value="1"/>
</dbReference>
<dbReference type="InterPro" id="IPR036388">
    <property type="entry name" value="WH-like_DNA-bd_sf"/>
</dbReference>
<dbReference type="GO" id="GO:0006355">
    <property type="term" value="P:regulation of DNA-templated transcription"/>
    <property type="evidence" value="ECO:0007669"/>
    <property type="project" value="UniProtKB-ARBA"/>
</dbReference>
<name>A0ABD6CFU6_9EURY</name>
<organism evidence="2 3">
    <name type="scientific">Halorientalis brevis</name>
    <dbReference type="NCBI Taxonomy" id="1126241"/>
    <lineage>
        <taxon>Archaea</taxon>
        <taxon>Methanobacteriati</taxon>
        <taxon>Methanobacteriota</taxon>
        <taxon>Stenosarchaea group</taxon>
        <taxon>Halobacteria</taxon>
        <taxon>Halobacteriales</taxon>
        <taxon>Haloarculaceae</taxon>
        <taxon>Halorientalis</taxon>
    </lineage>
</organism>
<feature type="compositionally biased region" description="Basic and acidic residues" evidence="1">
    <location>
        <begin position="1"/>
        <end position="10"/>
    </location>
</feature>
<comment type="caution">
    <text evidence="2">The sequence shown here is derived from an EMBL/GenBank/DDBJ whole genome shotgun (WGS) entry which is preliminary data.</text>
</comment>
<gene>
    <name evidence="2" type="ORF">ACFR9U_19585</name>
</gene>
<keyword evidence="3" id="KW-1185">Reference proteome</keyword>
<dbReference type="InterPro" id="IPR011991">
    <property type="entry name" value="ArsR-like_HTH"/>
</dbReference>
<dbReference type="AlphaFoldDB" id="A0ABD6CFU6"/>
<dbReference type="SUPFAM" id="SSF46785">
    <property type="entry name" value="Winged helix' DNA-binding domain"/>
    <property type="match status" value="1"/>
</dbReference>
<accession>A0ABD6CFU6</accession>
<dbReference type="RefSeq" id="WP_247378837.1">
    <property type="nucleotide sequence ID" value="NZ_JALLGV010000005.1"/>
</dbReference>
<dbReference type="EMBL" id="JBHUDJ010000014">
    <property type="protein sequence ID" value="MFD1589187.1"/>
    <property type="molecule type" value="Genomic_DNA"/>
</dbReference>
<feature type="region of interest" description="Disordered" evidence="1">
    <location>
        <begin position="1"/>
        <end position="23"/>
    </location>
</feature>
<sequence length="120" mass="13572">MPISADHFENIDTEGDEPTPGTNAHEILSFLEQHPDQAFTQSEIADETDVTRGSVGPTLVRLRESGRVDHRGKYWRISDHARSLDHAADHADAVAASYEEESFDYDEWQAHAVDPREDRE</sequence>
<dbReference type="Gene3D" id="1.10.10.10">
    <property type="entry name" value="Winged helix-like DNA-binding domain superfamily/Winged helix DNA-binding domain"/>
    <property type="match status" value="1"/>
</dbReference>
<protein>
    <submittedName>
        <fullName evidence="2">Winged helix-turn-helix domain-containing protein</fullName>
    </submittedName>
</protein>
<dbReference type="InterPro" id="IPR036390">
    <property type="entry name" value="WH_DNA-bd_sf"/>
</dbReference>
<evidence type="ECO:0000256" key="1">
    <source>
        <dbReference type="SAM" id="MobiDB-lite"/>
    </source>
</evidence>
<evidence type="ECO:0000313" key="3">
    <source>
        <dbReference type="Proteomes" id="UP001597119"/>
    </source>
</evidence>